<keyword evidence="2" id="KW-1185">Reference proteome</keyword>
<dbReference type="EMBL" id="CAXIEN010000028">
    <property type="protein sequence ID" value="CAL1267415.1"/>
    <property type="molecule type" value="Genomic_DNA"/>
</dbReference>
<evidence type="ECO:0000313" key="2">
    <source>
        <dbReference type="Proteomes" id="UP001497382"/>
    </source>
</evidence>
<name>A0AAV1Z728_9ARAC</name>
<evidence type="ECO:0000313" key="1">
    <source>
        <dbReference type="EMBL" id="CAL1267415.1"/>
    </source>
</evidence>
<comment type="caution">
    <text evidence="1">The sequence shown here is derived from an EMBL/GenBank/DDBJ whole genome shotgun (WGS) entry which is preliminary data.</text>
</comment>
<accession>A0AAV1Z728</accession>
<sequence length="79" mass="8634">MVCLTGQGNEASRTSANRRFVLISSAVSIKPQTLNRYSRQTLRVVSASKVLICTYQTKIIASDFLILKIVGGYIIGVLT</sequence>
<reference evidence="1 2" key="1">
    <citation type="submission" date="2024-04" db="EMBL/GenBank/DDBJ databases">
        <authorList>
            <person name="Rising A."/>
            <person name="Reimegard J."/>
            <person name="Sonavane S."/>
            <person name="Akerstrom W."/>
            <person name="Nylinder S."/>
            <person name="Hedman E."/>
            <person name="Kallberg Y."/>
        </authorList>
    </citation>
    <scope>NUCLEOTIDE SEQUENCE [LARGE SCALE GENOMIC DNA]</scope>
</reference>
<protein>
    <submittedName>
        <fullName evidence="1">Uncharacterized protein</fullName>
    </submittedName>
</protein>
<proteinExistence type="predicted"/>
<gene>
    <name evidence="1" type="ORF">LARSCL_LOCUS3651</name>
</gene>
<dbReference type="AlphaFoldDB" id="A0AAV1Z728"/>
<organism evidence="1 2">
    <name type="scientific">Larinioides sclopetarius</name>
    <dbReference type="NCBI Taxonomy" id="280406"/>
    <lineage>
        <taxon>Eukaryota</taxon>
        <taxon>Metazoa</taxon>
        <taxon>Ecdysozoa</taxon>
        <taxon>Arthropoda</taxon>
        <taxon>Chelicerata</taxon>
        <taxon>Arachnida</taxon>
        <taxon>Araneae</taxon>
        <taxon>Araneomorphae</taxon>
        <taxon>Entelegynae</taxon>
        <taxon>Araneoidea</taxon>
        <taxon>Araneidae</taxon>
        <taxon>Larinioides</taxon>
    </lineage>
</organism>
<dbReference type="Proteomes" id="UP001497382">
    <property type="component" value="Unassembled WGS sequence"/>
</dbReference>